<dbReference type="InterPro" id="IPR029068">
    <property type="entry name" value="Glyas_Bleomycin-R_OHBP_Dase"/>
</dbReference>
<sequence length="118" mass="13672">MNCTVKSLYLCVRDMERAIRFYEAFLEQPVTEKDELYSVFDIQGFRLGLFAYGKAEEKHIFGSNCLPSLEVDSLDILKNKLSGLKIVFPLKRIGQNWVSEFEDSEGNHIELTAPYRKE</sequence>
<keyword evidence="3" id="KW-1185">Reference proteome</keyword>
<gene>
    <name evidence="2" type="ORF">DXC51_04030</name>
</gene>
<evidence type="ECO:0000313" key="3">
    <source>
        <dbReference type="Proteomes" id="UP000260812"/>
    </source>
</evidence>
<dbReference type="Pfam" id="PF00903">
    <property type="entry name" value="Glyoxalase"/>
    <property type="match status" value="1"/>
</dbReference>
<evidence type="ECO:0000259" key="1">
    <source>
        <dbReference type="Pfam" id="PF00903"/>
    </source>
</evidence>
<evidence type="ECO:0000313" key="2">
    <source>
        <dbReference type="EMBL" id="RGE64245.1"/>
    </source>
</evidence>
<name>A0A3E3IAZ7_9FIRM</name>
<dbReference type="RefSeq" id="WP_117543783.1">
    <property type="nucleotide sequence ID" value="NZ_JBKUNB010000011.1"/>
</dbReference>
<dbReference type="Proteomes" id="UP000260812">
    <property type="component" value="Unassembled WGS sequence"/>
</dbReference>
<dbReference type="SUPFAM" id="SSF54593">
    <property type="entry name" value="Glyoxalase/Bleomycin resistance protein/Dihydroxybiphenyl dioxygenase"/>
    <property type="match status" value="1"/>
</dbReference>
<dbReference type="AlphaFoldDB" id="A0A3E3IAZ7"/>
<dbReference type="EMBL" id="QVLV01000002">
    <property type="protein sequence ID" value="RGE64245.1"/>
    <property type="molecule type" value="Genomic_DNA"/>
</dbReference>
<accession>A0A3E3IAZ7</accession>
<feature type="domain" description="Glyoxalase/fosfomycin resistance/dioxygenase" evidence="1">
    <location>
        <begin position="9"/>
        <end position="111"/>
    </location>
</feature>
<dbReference type="CDD" id="cd06587">
    <property type="entry name" value="VOC"/>
    <property type="match status" value="1"/>
</dbReference>
<dbReference type="Gene3D" id="3.10.180.10">
    <property type="entry name" value="2,3-Dihydroxybiphenyl 1,2-Dioxygenase, domain 1"/>
    <property type="match status" value="1"/>
</dbReference>
<organism evidence="2 3">
    <name type="scientific">Eisenbergiella massiliensis</name>
    <dbReference type="NCBI Taxonomy" id="1720294"/>
    <lineage>
        <taxon>Bacteria</taxon>
        <taxon>Bacillati</taxon>
        <taxon>Bacillota</taxon>
        <taxon>Clostridia</taxon>
        <taxon>Lachnospirales</taxon>
        <taxon>Lachnospiraceae</taxon>
        <taxon>Eisenbergiella</taxon>
    </lineage>
</organism>
<dbReference type="GeneID" id="97986076"/>
<proteinExistence type="predicted"/>
<protein>
    <submittedName>
        <fullName evidence="2">VOC family protein</fullName>
    </submittedName>
</protein>
<dbReference type="InterPro" id="IPR004360">
    <property type="entry name" value="Glyas_Fos-R_dOase_dom"/>
</dbReference>
<comment type="caution">
    <text evidence="2">The sequence shown here is derived from an EMBL/GenBank/DDBJ whole genome shotgun (WGS) entry which is preliminary data.</text>
</comment>
<reference evidence="2" key="1">
    <citation type="submission" date="2018-08" db="EMBL/GenBank/DDBJ databases">
        <title>A genome reference for cultivated species of the human gut microbiota.</title>
        <authorList>
            <person name="Zou Y."/>
            <person name="Xue W."/>
            <person name="Luo G."/>
        </authorList>
    </citation>
    <scope>NUCLEOTIDE SEQUENCE [LARGE SCALE GENOMIC DNA]</scope>
    <source>
        <strain evidence="2">TF05-5AC</strain>
    </source>
</reference>